<organism evidence="9 10">
    <name type="scientific">Pseudomassariella vexata</name>
    <dbReference type="NCBI Taxonomy" id="1141098"/>
    <lineage>
        <taxon>Eukaryota</taxon>
        <taxon>Fungi</taxon>
        <taxon>Dikarya</taxon>
        <taxon>Ascomycota</taxon>
        <taxon>Pezizomycotina</taxon>
        <taxon>Sordariomycetes</taxon>
        <taxon>Xylariomycetidae</taxon>
        <taxon>Amphisphaeriales</taxon>
        <taxon>Pseudomassariaceae</taxon>
        <taxon>Pseudomassariella</taxon>
    </lineage>
</organism>
<feature type="transmembrane region" description="Helical" evidence="7">
    <location>
        <begin position="69"/>
        <end position="88"/>
    </location>
</feature>
<dbReference type="Pfam" id="PF07690">
    <property type="entry name" value="MFS_1"/>
    <property type="match status" value="1"/>
</dbReference>
<name>A0A1Y2DGN3_9PEZI</name>
<feature type="transmembrane region" description="Helical" evidence="7">
    <location>
        <begin position="373"/>
        <end position="392"/>
    </location>
</feature>
<dbReference type="EMBL" id="MCFJ01000016">
    <property type="protein sequence ID" value="ORY58377.1"/>
    <property type="molecule type" value="Genomic_DNA"/>
</dbReference>
<keyword evidence="4 7" id="KW-0812">Transmembrane</keyword>
<dbReference type="InterPro" id="IPR011701">
    <property type="entry name" value="MFS"/>
</dbReference>
<evidence type="ECO:0000313" key="10">
    <source>
        <dbReference type="Proteomes" id="UP000193689"/>
    </source>
</evidence>
<dbReference type="AlphaFoldDB" id="A0A1Y2DGN3"/>
<evidence type="ECO:0000256" key="4">
    <source>
        <dbReference type="ARBA" id="ARBA00022692"/>
    </source>
</evidence>
<dbReference type="PANTHER" id="PTHR23501:SF12">
    <property type="entry name" value="MAJOR FACILITATOR SUPERFAMILY (MFS) PROFILE DOMAIN-CONTAINING PROTEIN-RELATED"/>
    <property type="match status" value="1"/>
</dbReference>
<protein>
    <submittedName>
        <fullName evidence="9">Putative efflux pump antibiotic resistance protein</fullName>
    </submittedName>
</protein>
<comment type="similarity">
    <text evidence="2">Belongs to the major facilitator superfamily. TCR/Tet family.</text>
</comment>
<dbReference type="GeneID" id="63778659"/>
<feature type="transmembrane region" description="Helical" evidence="7">
    <location>
        <begin position="32"/>
        <end position="49"/>
    </location>
</feature>
<keyword evidence="6 7" id="KW-0472">Membrane</keyword>
<dbReference type="PROSITE" id="PS50850">
    <property type="entry name" value="MFS"/>
    <property type="match status" value="1"/>
</dbReference>
<keyword evidence="5 7" id="KW-1133">Transmembrane helix</keyword>
<keyword evidence="3" id="KW-0813">Transport</keyword>
<accession>A0A1Y2DGN3</accession>
<evidence type="ECO:0000256" key="6">
    <source>
        <dbReference type="ARBA" id="ARBA00023136"/>
    </source>
</evidence>
<evidence type="ECO:0000259" key="8">
    <source>
        <dbReference type="PROSITE" id="PS50850"/>
    </source>
</evidence>
<sequence length="523" mass="55825">MLCNLHLPMETRFLATVTSSKKQQGQSQGSRSWFFAYSSVVASVLLFSIDNTIVTDIQPFIIEAFQDTAKLPWIGVSFSLGAITILPLGKAYGIFNIKWLFLLCVIVFEVGNVVCGAAPNMNTIIVGRVISGVGGSSVYSGALTYVSIMTGKDERPLYLAGGAAMWGIGSVIGPVIGGAFAVSNATWRWAFYINVVVAALLAIPFALCLPNHDPIETMSMGQKMRTQDWIGIITFAAGSACFTMALTFGGVVFPFNSGSIITLWVMTGVLLIAFILVTIYYPGVSSKHRMYPVHFIKRMELNILQGDDAILAAVRILSLICMIVAFAVLNGALMPKLGYYMPWYLFGNATILAGSALMYTITAETPTSQIYGYTALIGVGIGSFLTAGFAVVQALVPVADVNNAVGFMSIGQIFGAITFLAMAGPVFQNVGFQKLSAILPAASVEEVQGLAAGTSSVLFQSLNGATRIQVVEQVTLAMRNGFAVLIAGAALGFISAMFLNRCQFRSVKQCENSISCLPRGTCR</sequence>
<feature type="transmembrane region" description="Helical" evidence="7">
    <location>
        <begin position="309"/>
        <end position="329"/>
    </location>
</feature>
<feature type="transmembrane region" description="Helical" evidence="7">
    <location>
        <begin position="189"/>
        <end position="209"/>
    </location>
</feature>
<dbReference type="Gene3D" id="1.20.1250.20">
    <property type="entry name" value="MFS general substrate transporter like domains"/>
    <property type="match status" value="1"/>
</dbReference>
<evidence type="ECO:0000256" key="5">
    <source>
        <dbReference type="ARBA" id="ARBA00022989"/>
    </source>
</evidence>
<feature type="transmembrane region" description="Helical" evidence="7">
    <location>
        <begin position="100"/>
        <end position="119"/>
    </location>
</feature>
<evidence type="ECO:0000256" key="1">
    <source>
        <dbReference type="ARBA" id="ARBA00004141"/>
    </source>
</evidence>
<feature type="transmembrane region" description="Helical" evidence="7">
    <location>
        <begin position="229"/>
        <end position="255"/>
    </location>
</feature>
<feature type="transmembrane region" description="Helical" evidence="7">
    <location>
        <begin position="341"/>
        <end position="361"/>
    </location>
</feature>
<dbReference type="Proteomes" id="UP000193689">
    <property type="component" value="Unassembled WGS sequence"/>
</dbReference>
<dbReference type="InterPro" id="IPR036259">
    <property type="entry name" value="MFS_trans_sf"/>
</dbReference>
<evidence type="ECO:0000256" key="2">
    <source>
        <dbReference type="ARBA" id="ARBA00007520"/>
    </source>
</evidence>
<dbReference type="GO" id="GO:0022857">
    <property type="term" value="F:transmembrane transporter activity"/>
    <property type="evidence" value="ECO:0007669"/>
    <property type="project" value="InterPro"/>
</dbReference>
<dbReference type="SUPFAM" id="SSF103473">
    <property type="entry name" value="MFS general substrate transporter"/>
    <property type="match status" value="1"/>
</dbReference>
<feature type="transmembrane region" description="Helical" evidence="7">
    <location>
        <begin position="261"/>
        <end position="281"/>
    </location>
</feature>
<reference evidence="9 10" key="1">
    <citation type="submission" date="2016-07" db="EMBL/GenBank/DDBJ databases">
        <title>Pervasive Adenine N6-methylation of Active Genes in Fungi.</title>
        <authorList>
            <consortium name="DOE Joint Genome Institute"/>
            <person name="Mondo S.J."/>
            <person name="Dannebaum R.O."/>
            <person name="Kuo R.C."/>
            <person name="Labutti K."/>
            <person name="Haridas S."/>
            <person name="Kuo A."/>
            <person name="Salamov A."/>
            <person name="Ahrendt S.R."/>
            <person name="Lipzen A."/>
            <person name="Sullivan W."/>
            <person name="Andreopoulos W.B."/>
            <person name="Clum A."/>
            <person name="Lindquist E."/>
            <person name="Daum C."/>
            <person name="Ramamoorthy G.K."/>
            <person name="Gryganskyi A."/>
            <person name="Culley D."/>
            <person name="Magnuson J.K."/>
            <person name="James T.Y."/>
            <person name="O'Malley M.A."/>
            <person name="Stajich J.E."/>
            <person name="Spatafora J.W."/>
            <person name="Visel A."/>
            <person name="Grigoriev I.V."/>
        </authorList>
    </citation>
    <scope>NUCLEOTIDE SEQUENCE [LARGE SCALE GENOMIC DNA]</scope>
    <source>
        <strain evidence="9 10">CBS 129021</strain>
    </source>
</reference>
<evidence type="ECO:0000256" key="3">
    <source>
        <dbReference type="ARBA" id="ARBA00022448"/>
    </source>
</evidence>
<dbReference type="InterPro" id="IPR020846">
    <property type="entry name" value="MFS_dom"/>
</dbReference>
<comment type="caution">
    <text evidence="9">The sequence shown here is derived from an EMBL/GenBank/DDBJ whole genome shotgun (WGS) entry which is preliminary data.</text>
</comment>
<dbReference type="OrthoDB" id="10021397at2759"/>
<proteinExistence type="inferred from homology"/>
<comment type="subcellular location">
    <subcellularLocation>
        <location evidence="1">Membrane</location>
        <topology evidence="1">Multi-pass membrane protein</topology>
    </subcellularLocation>
</comment>
<dbReference type="InParanoid" id="A0A1Y2DGN3"/>
<gene>
    <name evidence="9" type="ORF">BCR38DRAFT_460756</name>
</gene>
<feature type="transmembrane region" description="Helical" evidence="7">
    <location>
        <begin position="482"/>
        <end position="499"/>
    </location>
</feature>
<dbReference type="GO" id="GO:0005886">
    <property type="term" value="C:plasma membrane"/>
    <property type="evidence" value="ECO:0007669"/>
    <property type="project" value="TreeGrafter"/>
</dbReference>
<evidence type="ECO:0000313" key="9">
    <source>
        <dbReference type="EMBL" id="ORY58377.1"/>
    </source>
</evidence>
<feature type="transmembrane region" description="Helical" evidence="7">
    <location>
        <begin position="404"/>
        <end position="427"/>
    </location>
</feature>
<feature type="domain" description="Major facilitator superfamily (MFS) profile" evidence="8">
    <location>
        <begin position="36"/>
        <end position="504"/>
    </location>
</feature>
<feature type="transmembrane region" description="Helical" evidence="7">
    <location>
        <begin position="125"/>
        <end position="146"/>
    </location>
</feature>
<keyword evidence="10" id="KW-1185">Reference proteome</keyword>
<dbReference type="RefSeq" id="XP_040711294.1">
    <property type="nucleotide sequence ID" value="XM_040862447.1"/>
</dbReference>
<feature type="transmembrane region" description="Helical" evidence="7">
    <location>
        <begin position="158"/>
        <end position="183"/>
    </location>
</feature>
<evidence type="ECO:0000256" key="7">
    <source>
        <dbReference type="SAM" id="Phobius"/>
    </source>
</evidence>
<dbReference type="PANTHER" id="PTHR23501">
    <property type="entry name" value="MAJOR FACILITATOR SUPERFAMILY"/>
    <property type="match status" value="1"/>
</dbReference>